<sequence length="106" mass="11672">MELSHLKVSGNASSSGKRFQVLYFSGGKKLFLRYSEAGAAMVLRGSGCQIRFRGLKNVSGNASSGGKRFEVQYFCGGEETVPRFAPRYSEAKAAMVYRGSWMSRKI</sequence>
<accession>A0AAV4S4J6</accession>
<dbReference type="AlphaFoldDB" id="A0AAV4S4J6"/>
<proteinExistence type="predicted"/>
<gene>
    <name evidence="1" type="ORF">CEXT_493161</name>
</gene>
<evidence type="ECO:0000313" key="1">
    <source>
        <dbReference type="EMBL" id="GIY26973.1"/>
    </source>
</evidence>
<evidence type="ECO:0000313" key="2">
    <source>
        <dbReference type="Proteomes" id="UP001054945"/>
    </source>
</evidence>
<keyword evidence="2" id="KW-1185">Reference proteome</keyword>
<dbReference type="Proteomes" id="UP001054945">
    <property type="component" value="Unassembled WGS sequence"/>
</dbReference>
<organism evidence="1 2">
    <name type="scientific">Caerostris extrusa</name>
    <name type="common">Bark spider</name>
    <name type="synonym">Caerostris bankana</name>
    <dbReference type="NCBI Taxonomy" id="172846"/>
    <lineage>
        <taxon>Eukaryota</taxon>
        <taxon>Metazoa</taxon>
        <taxon>Ecdysozoa</taxon>
        <taxon>Arthropoda</taxon>
        <taxon>Chelicerata</taxon>
        <taxon>Arachnida</taxon>
        <taxon>Araneae</taxon>
        <taxon>Araneomorphae</taxon>
        <taxon>Entelegynae</taxon>
        <taxon>Araneoidea</taxon>
        <taxon>Araneidae</taxon>
        <taxon>Caerostris</taxon>
    </lineage>
</organism>
<dbReference type="EMBL" id="BPLR01008752">
    <property type="protein sequence ID" value="GIY26973.1"/>
    <property type="molecule type" value="Genomic_DNA"/>
</dbReference>
<protein>
    <submittedName>
        <fullName evidence="1">Uncharacterized protein</fullName>
    </submittedName>
</protein>
<comment type="caution">
    <text evidence="1">The sequence shown here is derived from an EMBL/GenBank/DDBJ whole genome shotgun (WGS) entry which is preliminary data.</text>
</comment>
<reference evidence="1 2" key="1">
    <citation type="submission" date="2021-06" db="EMBL/GenBank/DDBJ databases">
        <title>Caerostris extrusa draft genome.</title>
        <authorList>
            <person name="Kono N."/>
            <person name="Arakawa K."/>
        </authorList>
    </citation>
    <scope>NUCLEOTIDE SEQUENCE [LARGE SCALE GENOMIC DNA]</scope>
</reference>
<name>A0AAV4S4J6_CAEEX</name>